<dbReference type="STRING" id="1009370.ALO_11184"/>
<evidence type="ECO:0000256" key="1">
    <source>
        <dbReference type="ARBA" id="ARBA00004429"/>
    </source>
</evidence>
<comment type="similarity">
    <text evidence="8">Belongs to the TRAP transporter small permease family.</text>
</comment>
<feature type="domain" description="Tripartite ATP-independent periplasmic transporters DctQ component" evidence="10">
    <location>
        <begin position="23"/>
        <end position="152"/>
    </location>
</feature>
<feature type="transmembrane region" description="Helical" evidence="9">
    <location>
        <begin position="126"/>
        <end position="145"/>
    </location>
</feature>
<dbReference type="PANTHER" id="PTHR35011">
    <property type="entry name" value="2,3-DIKETO-L-GULONATE TRAP TRANSPORTER SMALL PERMEASE PROTEIN YIAM"/>
    <property type="match status" value="1"/>
</dbReference>
<dbReference type="Pfam" id="PF04290">
    <property type="entry name" value="DctQ"/>
    <property type="match status" value="1"/>
</dbReference>
<evidence type="ECO:0000256" key="8">
    <source>
        <dbReference type="ARBA" id="ARBA00038436"/>
    </source>
</evidence>
<evidence type="ECO:0000259" key="10">
    <source>
        <dbReference type="Pfam" id="PF04290"/>
    </source>
</evidence>
<dbReference type="EMBL" id="AFGF01000087">
    <property type="protein sequence ID" value="EGO63811.1"/>
    <property type="molecule type" value="Genomic_DNA"/>
</dbReference>
<feature type="transmembrane region" description="Helical" evidence="9">
    <location>
        <begin position="39"/>
        <end position="58"/>
    </location>
</feature>
<evidence type="ECO:0000256" key="5">
    <source>
        <dbReference type="ARBA" id="ARBA00022692"/>
    </source>
</evidence>
<proteinExistence type="inferred from homology"/>
<gene>
    <name evidence="11" type="ORF">ALO_11184</name>
</gene>
<reference evidence="11 12" key="1">
    <citation type="journal article" date="2011" name="EMBO J.">
        <title>Structural diversity of bacterial flagellar motors.</title>
        <authorList>
            <person name="Chen S."/>
            <person name="Beeby M."/>
            <person name="Murphy G.E."/>
            <person name="Leadbetter J.R."/>
            <person name="Hendrixson D.R."/>
            <person name="Briegel A."/>
            <person name="Li Z."/>
            <person name="Shi J."/>
            <person name="Tocheva E.I."/>
            <person name="Muller A."/>
            <person name="Dobro M.J."/>
            <person name="Jensen G.J."/>
        </authorList>
    </citation>
    <scope>NUCLEOTIDE SEQUENCE [LARGE SCALE GENOMIC DNA]</scope>
    <source>
        <strain evidence="11 12">DSM 6540</strain>
    </source>
</reference>
<dbReference type="GO" id="GO:0015740">
    <property type="term" value="P:C4-dicarboxylate transport"/>
    <property type="evidence" value="ECO:0007669"/>
    <property type="project" value="TreeGrafter"/>
</dbReference>
<keyword evidence="2" id="KW-0813">Transport</keyword>
<organism evidence="11 12">
    <name type="scientific">Acetonema longum DSM 6540</name>
    <dbReference type="NCBI Taxonomy" id="1009370"/>
    <lineage>
        <taxon>Bacteria</taxon>
        <taxon>Bacillati</taxon>
        <taxon>Bacillota</taxon>
        <taxon>Negativicutes</taxon>
        <taxon>Acetonemataceae</taxon>
        <taxon>Acetonema</taxon>
    </lineage>
</organism>
<evidence type="ECO:0000256" key="9">
    <source>
        <dbReference type="SAM" id="Phobius"/>
    </source>
</evidence>
<dbReference type="GO" id="GO:0005886">
    <property type="term" value="C:plasma membrane"/>
    <property type="evidence" value="ECO:0007669"/>
    <property type="project" value="UniProtKB-SubCell"/>
</dbReference>
<evidence type="ECO:0000256" key="2">
    <source>
        <dbReference type="ARBA" id="ARBA00022448"/>
    </source>
</evidence>
<name>F7NJI1_9FIRM</name>
<dbReference type="eggNOG" id="COG3090">
    <property type="taxonomic scope" value="Bacteria"/>
</dbReference>
<dbReference type="OrthoDB" id="9815614at2"/>
<dbReference type="InterPro" id="IPR007387">
    <property type="entry name" value="TRAP_DctQ"/>
</dbReference>
<dbReference type="RefSeq" id="WP_004573379.1">
    <property type="nucleotide sequence ID" value="NZ_AFGF01000087.1"/>
</dbReference>
<dbReference type="Proteomes" id="UP000003240">
    <property type="component" value="Unassembled WGS sequence"/>
</dbReference>
<keyword evidence="4" id="KW-0997">Cell inner membrane</keyword>
<keyword evidence="6 9" id="KW-1133">Transmembrane helix</keyword>
<accession>F7NJI1</accession>
<keyword evidence="7 9" id="KW-0472">Membrane</keyword>
<dbReference type="InterPro" id="IPR055348">
    <property type="entry name" value="DctQ"/>
</dbReference>
<evidence type="ECO:0000256" key="3">
    <source>
        <dbReference type="ARBA" id="ARBA00022475"/>
    </source>
</evidence>
<keyword evidence="12" id="KW-1185">Reference proteome</keyword>
<comment type="caution">
    <text evidence="11">The sequence shown here is derived from an EMBL/GenBank/DDBJ whole genome shotgun (WGS) entry which is preliminary data.</text>
</comment>
<feature type="transmembrane region" description="Helical" evidence="9">
    <location>
        <begin position="15"/>
        <end position="33"/>
    </location>
</feature>
<evidence type="ECO:0000256" key="4">
    <source>
        <dbReference type="ARBA" id="ARBA00022519"/>
    </source>
</evidence>
<evidence type="ECO:0000313" key="11">
    <source>
        <dbReference type="EMBL" id="EGO63811.1"/>
    </source>
</evidence>
<keyword evidence="3" id="KW-1003">Cell membrane</keyword>
<dbReference type="PANTHER" id="PTHR35011:SF2">
    <property type="entry name" value="2,3-DIKETO-L-GULONATE TRAP TRANSPORTER SMALL PERMEASE PROTEIN YIAM"/>
    <property type="match status" value="1"/>
</dbReference>
<evidence type="ECO:0000256" key="6">
    <source>
        <dbReference type="ARBA" id="ARBA00022989"/>
    </source>
</evidence>
<feature type="transmembrane region" description="Helical" evidence="9">
    <location>
        <begin position="88"/>
        <end position="106"/>
    </location>
</feature>
<dbReference type="AlphaFoldDB" id="F7NJI1"/>
<dbReference type="GO" id="GO:0022857">
    <property type="term" value="F:transmembrane transporter activity"/>
    <property type="evidence" value="ECO:0007669"/>
    <property type="project" value="TreeGrafter"/>
</dbReference>
<keyword evidence="5 9" id="KW-0812">Transmembrane</keyword>
<protein>
    <submittedName>
        <fullName evidence="11">Tripartite ATP-independent periplasmic transporter dctq component</fullName>
    </submittedName>
</protein>
<evidence type="ECO:0000313" key="12">
    <source>
        <dbReference type="Proteomes" id="UP000003240"/>
    </source>
</evidence>
<comment type="subcellular location">
    <subcellularLocation>
        <location evidence="1">Cell inner membrane</location>
        <topology evidence="1">Multi-pass membrane protein</topology>
    </subcellularLocation>
</comment>
<sequence length="170" mass="19148">MRRFYQYVCAAEMHIAKWALAVLTVLVIAAAVMRSIGMPIVWAIDAATFLFAWCVFLGGDIAMRNDRLVCIDVLTCRLPKKYQHYLKIINYSIIVVFLASLIAHGVKLAYTTRLRTFQGIPDVSYTWVTIAVPLGCLLMLITAILKIRNLIQNGYENMPDGECGCPKELM</sequence>
<evidence type="ECO:0000256" key="7">
    <source>
        <dbReference type="ARBA" id="ARBA00023136"/>
    </source>
</evidence>